<keyword evidence="1" id="KW-0812">Transmembrane</keyword>
<comment type="caution">
    <text evidence="3">The sequence shown here is derived from an EMBL/GenBank/DDBJ whole genome shotgun (WGS) entry which is preliminary data.</text>
</comment>
<evidence type="ECO:0000259" key="2">
    <source>
        <dbReference type="Pfam" id="PF14285"/>
    </source>
</evidence>
<keyword evidence="1" id="KW-1133">Transmembrane helix</keyword>
<dbReference type="PANTHER" id="PTHR37507">
    <property type="entry name" value="SPORULATION PROTEIN YDCC"/>
    <property type="match status" value="1"/>
</dbReference>
<dbReference type="Proteomes" id="UP001141183">
    <property type="component" value="Unassembled WGS sequence"/>
</dbReference>
<keyword evidence="1" id="KW-0472">Membrane</keyword>
<evidence type="ECO:0000313" key="4">
    <source>
        <dbReference type="Proteomes" id="UP001141183"/>
    </source>
</evidence>
<dbReference type="RefSeq" id="WP_242983077.1">
    <property type="nucleotide sequence ID" value="NZ_JAMRYU010000016.1"/>
</dbReference>
<feature type="domain" description="DUF4367" evidence="2">
    <location>
        <begin position="121"/>
        <end position="231"/>
    </location>
</feature>
<name>A0A9X3XR43_9CLOT</name>
<protein>
    <submittedName>
        <fullName evidence="3">DUF4367 domain-containing protein</fullName>
    </submittedName>
</protein>
<keyword evidence="4" id="KW-1185">Reference proteome</keyword>
<proteinExistence type="predicted"/>
<organism evidence="3 4">
    <name type="scientific">Clostridium tertium</name>
    <dbReference type="NCBI Taxonomy" id="1559"/>
    <lineage>
        <taxon>Bacteria</taxon>
        <taxon>Bacillati</taxon>
        <taxon>Bacillota</taxon>
        <taxon>Clostridia</taxon>
        <taxon>Eubacteriales</taxon>
        <taxon>Clostridiaceae</taxon>
        <taxon>Clostridium</taxon>
    </lineage>
</organism>
<sequence length="232" mass="26509">MKDFKNIADDIMRDIKVNEELKQKTLIKYANKKNISISKLLIPAACFILILGIINIYHILKLENKENQDEGFKNNIMMNGEYSESIPESFGNNILSTKEEKKWAIGTLDDAKIDFGSSFIIPTYIPQDYKLDQINASGFEEEKASKIVISYFSGDQSFIIIQEKTQIESEFDNYEKVDINGTIGLLKSNASIDMENEDSINTELHWSKNEIQYSIIGLITKEEAIKIARSMK</sequence>
<dbReference type="InterPro" id="IPR052944">
    <property type="entry name" value="Sporulation_related"/>
</dbReference>
<dbReference type="AlphaFoldDB" id="A0A9X3XR43"/>
<dbReference type="PANTHER" id="PTHR37507:SF2">
    <property type="entry name" value="SPORULATION PROTEIN YDCC"/>
    <property type="match status" value="1"/>
</dbReference>
<dbReference type="InterPro" id="IPR025377">
    <property type="entry name" value="DUF4367"/>
</dbReference>
<gene>
    <name evidence="3" type="ORF">NE398_15370</name>
</gene>
<reference evidence="3" key="1">
    <citation type="submission" date="2022-05" db="EMBL/GenBank/DDBJ databases">
        <title>Draft genome sequence of Clostridium tertium strain CP3 isolated from Peru.</title>
        <authorList>
            <person name="Hurtado R."/>
            <person name="Lima L."/>
            <person name="Sousa T."/>
            <person name="Jaiswal A.K."/>
            <person name="Tiwari S."/>
            <person name="Maturrano L."/>
            <person name="Brenig B."/>
            <person name="Azevedo V."/>
        </authorList>
    </citation>
    <scope>NUCLEOTIDE SEQUENCE</scope>
    <source>
        <strain evidence="3">CP3</strain>
    </source>
</reference>
<feature type="transmembrane region" description="Helical" evidence="1">
    <location>
        <begin position="40"/>
        <end position="60"/>
    </location>
</feature>
<evidence type="ECO:0000313" key="3">
    <source>
        <dbReference type="EMBL" id="MDC4241517.1"/>
    </source>
</evidence>
<dbReference type="Pfam" id="PF14285">
    <property type="entry name" value="DUF4367"/>
    <property type="match status" value="1"/>
</dbReference>
<dbReference type="EMBL" id="JAMRYU010000016">
    <property type="protein sequence ID" value="MDC4241517.1"/>
    <property type="molecule type" value="Genomic_DNA"/>
</dbReference>
<accession>A0A9X3XR43</accession>
<evidence type="ECO:0000256" key="1">
    <source>
        <dbReference type="SAM" id="Phobius"/>
    </source>
</evidence>